<keyword evidence="4 9" id="KW-0436">Ligase</keyword>
<dbReference type="KEGG" id="mag:amb3622"/>
<protein>
    <recommendedName>
        <fullName evidence="9">Cobyrinate a,c-diamide synthase</fullName>
        <ecNumber evidence="9">6.3.5.11</ecNumber>
    </recommendedName>
    <alternativeName>
        <fullName evidence="9">Cobyrinic acid a,c-diamide synthetase</fullName>
    </alternativeName>
</protein>
<dbReference type="SUPFAM" id="SSF52317">
    <property type="entry name" value="Class I glutamine amidotransferase-like"/>
    <property type="match status" value="1"/>
</dbReference>
<dbReference type="HAMAP" id="MF_00027">
    <property type="entry name" value="CobB_CbiA"/>
    <property type="match status" value="1"/>
</dbReference>
<dbReference type="Gene3D" id="3.40.50.300">
    <property type="entry name" value="P-loop containing nucleotide triphosphate hydrolases"/>
    <property type="match status" value="1"/>
</dbReference>
<dbReference type="RefSeq" id="WP_011385980.1">
    <property type="nucleotide sequence ID" value="NC_007626.1"/>
</dbReference>
<keyword evidence="7 9" id="KW-0460">Magnesium</keyword>
<evidence type="ECO:0000256" key="4">
    <source>
        <dbReference type="ARBA" id="ARBA00022598"/>
    </source>
</evidence>
<evidence type="ECO:0000256" key="6">
    <source>
        <dbReference type="ARBA" id="ARBA00022840"/>
    </source>
</evidence>
<evidence type="ECO:0000313" key="12">
    <source>
        <dbReference type="EMBL" id="BAE52426.1"/>
    </source>
</evidence>
<evidence type="ECO:0000313" key="13">
    <source>
        <dbReference type="Proteomes" id="UP000007058"/>
    </source>
</evidence>
<dbReference type="GO" id="GO:0005524">
    <property type="term" value="F:ATP binding"/>
    <property type="evidence" value="ECO:0007669"/>
    <property type="project" value="UniProtKB-UniRule"/>
</dbReference>
<accession>Q2W149</accession>
<proteinExistence type="inferred from homology"/>
<comment type="similarity">
    <text evidence="2">Belongs to the CobB/CobQ family. CobQ subfamily.</text>
</comment>
<feature type="domain" description="CobB/CobQ-like glutamine amidotransferase" evidence="11">
    <location>
        <begin position="251"/>
        <end position="441"/>
    </location>
</feature>
<keyword evidence="3 9" id="KW-0169">Cobalamin biosynthesis</keyword>
<keyword evidence="6 9" id="KW-0067">ATP-binding</keyword>
<dbReference type="SUPFAM" id="SSF52540">
    <property type="entry name" value="P-loop containing nucleoside triphosphate hydrolases"/>
    <property type="match status" value="1"/>
</dbReference>
<evidence type="ECO:0000256" key="8">
    <source>
        <dbReference type="ARBA" id="ARBA00022962"/>
    </source>
</evidence>
<evidence type="ECO:0000256" key="7">
    <source>
        <dbReference type="ARBA" id="ARBA00022842"/>
    </source>
</evidence>
<dbReference type="InterPro" id="IPR002586">
    <property type="entry name" value="CobQ/CobB/MinD/ParA_Nub-bd_dom"/>
</dbReference>
<comment type="function">
    <text evidence="9">Catalyzes the ATP-dependent amidation of the two carboxylate groups at positions a and c of cobyrinate, using either L-glutamine or ammonia as the nitrogen source.</text>
</comment>
<evidence type="ECO:0000256" key="5">
    <source>
        <dbReference type="ARBA" id="ARBA00022741"/>
    </source>
</evidence>
<evidence type="ECO:0000256" key="2">
    <source>
        <dbReference type="ARBA" id="ARBA00006205"/>
    </source>
</evidence>
<dbReference type="EMBL" id="AP007255">
    <property type="protein sequence ID" value="BAE52426.1"/>
    <property type="molecule type" value="Genomic_DNA"/>
</dbReference>
<evidence type="ECO:0000259" key="10">
    <source>
        <dbReference type="Pfam" id="PF01656"/>
    </source>
</evidence>
<sequence>MTSRPAPRLLISAAHKSSGKTTVTVGLAAALTARGLAVQPFKKGPDYIDPLWLGAATGRACRNLDFHTQPPALIRQTFERDSRGADISLIEGNKGLYDGVDLEGANSSAMLAQWLDAPVVLVVDCQGMTRGVAPLLIGYQAFDPTLRIAGVILNKVSGPRHEKKLRDVVAHYTRIPVLGAVHRGPDMEIMERHLGLVPANEAEAAAAAIARLARAVASQVDLDALIALAQAASPVEEEKQALPALPATTLRIGIARDAAFGFYYRDDLEAFAAAGAELVPFDATSDPHLPPGLDGLFIGGGFPETQGEALEANASLRAEIREKGLAGLPIYAECGGLMVLSRAIVWKGQRREMIGLIPADAVMHKAPQGRGYVRLRETDAFPWPRLEDGPAVLPAHEFHHSRLENMEDTPRFAYQVIRGTGIAEKQDGLIIANTLATYAHMRSVGANPWAPRFVSFVRAVKAGQH</sequence>
<comment type="domain">
    <text evidence="9">Comprises of two domains. The C-terminal domain contains the binding site for glutamine and catalyzes the hydrolysis of this substrate to glutamate and ammonia. The N-terminal domain is anticipated to bind ATP and cobyrinate and catalyzes the ultimate synthesis of the diamide product. The ammonia produced via the glutaminase domain is probably translocated to the adjacent domain via a molecular tunnel, where it reacts with an activated intermediate.</text>
</comment>
<dbReference type="Proteomes" id="UP000007058">
    <property type="component" value="Chromosome"/>
</dbReference>
<dbReference type="InterPro" id="IPR027417">
    <property type="entry name" value="P-loop_NTPase"/>
</dbReference>
<dbReference type="PANTHER" id="PTHR43873:SF1">
    <property type="entry name" value="COBYRINATE A,C-DIAMIDE SYNTHASE"/>
    <property type="match status" value="1"/>
</dbReference>
<dbReference type="Pfam" id="PF01656">
    <property type="entry name" value="CbiA"/>
    <property type="match status" value="1"/>
</dbReference>
<feature type="active site" description="Nucleophile" evidence="9">
    <location>
        <position position="334"/>
    </location>
</feature>
<dbReference type="HOGENOM" id="CLU_022752_2_1_5"/>
<keyword evidence="13" id="KW-1185">Reference proteome</keyword>
<evidence type="ECO:0000256" key="1">
    <source>
        <dbReference type="ARBA" id="ARBA00001946"/>
    </source>
</evidence>
<evidence type="ECO:0000259" key="11">
    <source>
        <dbReference type="Pfam" id="PF07685"/>
    </source>
</evidence>
<dbReference type="UniPathway" id="UPA00148">
    <property type="reaction ID" value="UER00231"/>
</dbReference>
<dbReference type="PROSITE" id="PS51274">
    <property type="entry name" value="GATASE_COBBQ"/>
    <property type="match status" value="1"/>
</dbReference>
<dbReference type="EC" id="6.3.5.11" evidence="9"/>
<dbReference type="CDD" id="cd05388">
    <property type="entry name" value="CobB_N"/>
    <property type="match status" value="1"/>
</dbReference>
<dbReference type="InterPro" id="IPR004484">
    <property type="entry name" value="CbiA/CobB_synth"/>
</dbReference>
<evidence type="ECO:0000256" key="9">
    <source>
        <dbReference type="HAMAP-Rule" id="MF_00027"/>
    </source>
</evidence>
<evidence type="ECO:0000256" key="3">
    <source>
        <dbReference type="ARBA" id="ARBA00022573"/>
    </source>
</evidence>
<comment type="miscellaneous">
    <text evidence="9">The a and c carboxylates of cobyrinate are activated for nucleophilic attack via formation of a phosphorylated intermediate by ATP. CbiA catalyzes first the amidation of the c-carboxylate, and then that of the a-carboxylate.</text>
</comment>
<dbReference type="NCBIfam" id="NF002204">
    <property type="entry name" value="PRK01077.1"/>
    <property type="match status" value="1"/>
</dbReference>
<organism evidence="12 13">
    <name type="scientific">Paramagnetospirillum magneticum (strain ATCC 700264 / AMB-1)</name>
    <name type="common">Magnetospirillum magneticum</name>
    <dbReference type="NCBI Taxonomy" id="342108"/>
    <lineage>
        <taxon>Bacteria</taxon>
        <taxon>Pseudomonadati</taxon>
        <taxon>Pseudomonadota</taxon>
        <taxon>Alphaproteobacteria</taxon>
        <taxon>Rhodospirillales</taxon>
        <taxon>Magnetospirillaceae</taxon>
        <taxon>Paramagnetospirillum</taxon>
    </lineage>
</organism>
<comment type="cofactor">
    <cofactor evidence="1 9">
        <name>Mg(2+)</name>
        <dbReference type="ChEBI" id="CHEBI:18420"/>
    </cofactor>
</comment>
<dbReference type="STRING" id="342108.amb3622"/>
<dbReference type="CDD" id="cd03130">
    <property type="entry name" value="GATase1_CobB"/>
    <property type="match status" value="1"/>
</dbReference>
<feature type="domain" description="CobQ/CobB/MinD/ParA nucleotide binding" evidence="10">
    <location>
        <begin position="18"/>
        <end position="193"/>
    </location>
</feature>
<dbReference type="InterPro" id="IPR029062">
    <property type="entry name" value="Class_I_gatase-like"/>
</dbReference>
<dbReference type="AlphaFoldDB" id="Q2W149"/>
<gene>
    <name evidence="9" type="primary">cbiA</name>
    <name evidence="12" type="ordered locus">amb3622</name>
</gene>
<dbReference type="InterPro" id="IPR011698">
    <property type="entry name" value="GATase_3"/>
</dbReference>
<comment type="pathway">
    <text evidence="9">Cofactor biosynthesis; adenosylcobalamin biosynthesis; cob(II)yrinate a,c-diamide from sirohydrochlorin (anaerobic route): step 10/10.</text>
</comment>
<dbReference type="GO" id="GO:0042242">
    <property type="term" value="F:cobyrinic acid a,c-diamide synthase activity"/>
    <property type="evidence" value="ECO:0007669"/>
    <property type="project" value="UniProtKB-UniRule"/>
</dbReference>
<dbReference type="PANTHER" id="PTHR43873">
    <property type="entry name" value="COBYRINATE A,C-DIAMIDE SYNTHASE"/>
    <property type="match status" value="1"/>
</dbReference>
<feature type="site" description="Increases nucleophilicity of active site Cys" evidence="9">
    <location>
        <position position="440"/>
    </location>
</feature>
<dbReference type="OrthoDB" id="9764035at2"/>
<comment type="similarity">
    <text evidence="9">Belongs to the CobB/CbiA family.</text>
</comment>
<comment type="catalytic activity">
    <reaction evidence="9">
        <text>cob(II)yrinate + 2 L-glutamine + 2 ATP + 2 H2O = cob(II)yrinate a,c diamide + 2 L-glutamate + 2 ADP + 2 phosphate + 2 H(+)</text>
        <dbReference type="Rhea" id="RHEA:26289"/>
        <dbReference type="ChEBI" id="CHEBI:15377"/>
        <dbReference type="ChEBI" id="CHEBI:15378"/>
        <dbReference type="ChEBI" id="CHEBI:29985"/>
        <dbReference type="ChEBI" id="CHEBI:30616"/>
        <dbReference type="ChEBI" id="CHEBI:43474"/>
        <dbReference type="ChEBI" id="CHEBI:58359"/>
        <dbReference type="ChEBI" id="CHEBI:58537"/>
        <dbReference type="ChEBI" id="CHEBI:58894"/>
        <dbReference type="ChEBI" id="CHEBI:456216"/>
        <dbReference type="EC" id="6.3.5.11"/>
    </reaction>
</comment>
<dbReference type="NCBIfam" id="TIGR00379">
    <property type="entry name" value="cobB"/>
    <property type="match status" value="1"/>
</dbReference>
<reference evidence="12 13" key="1">
    <citation type="journal article" date="2005" name="DNA Res.">
        <title>Complete genome sequence of the facultative anaerobic magnetotactic bacterium Magnetospirillum sp. strain AMB-1.</title>
        <authorList>
            <person name="Matsunaga T."/>
            <person name="Okamura Y."/>
            <person name="Fukuda Y."/>
            <person name="Wahyudi A.T."/>
            <person name="Murase Y."/>
            <person name="Takeyama H."/>
        </authorList>
    </citation>
    <scope>NUCLEOTIDE SEQUENCE [LARGE SCALE GENOMIC DNA]</scope>
    <source>
        <strain evidence="13">ATCC 700264 / AMB-1</strain>
    </source>
</reference>
<name>Q2W149_PARM1</name>
<dbReference type="Gene3D" id="3.40.50.880">
    <property type="match status" value="1"/>
</dbReference>
<keyword evidence="8 9" id="KW-0315">Glutamine amidotransferase</keyword>
<dbReference type="Pfam" id="PF07685">
    <property type="entry name" value="GATase_3"/>
    <property type="match status" value="1"/>
</dbReference>
<keyword evidence="5 9" id="KW-0547">Nucleotide-binding</keyword>
<dbReference type="GO" id="GO:0009236">
    <property type="term" value="P:cobalamin biosynthetic process"/>
    <property type="evidence" value="ECO:0007669"/>
    <property type="project" value="UniProtKB-UniRule"/>
</dbReference>